<dbReference type="Proteomes" id="UP000000437">
    <property type="component" value="Chromosome 22"/>
</dbReference>
<organism evidence="1 2">
    <name type="scientific">Danio rerio</name>
    <name type="common">Zebrafish</name>
    <name type="synonym">Brachydanio rerio</name>
    <dbReference type="NCBI Taxonomy" id="7955"/>
    <lineage>
        <taxon>Eukaryota</taxon>
        <taxon>Metazoa</taxon>
        <taxon>Chordata</taxon>
        <taxon>Craniata</taxon>
        <taxon>Vertebrata</taxon>
        <taxon>Euteleostomi</taxon>
        <taxon>Actinopterygii</taxon>
        <taxon>Neopterygii</taxon>
        <taxon>Teleostei</taxon>
        <taxon>Ostariophysi</taxon>
        <taxon>Cypriniformes</taxon>
        <taxon>Danionidae</taxon>
        <taxon>Danioninae</taxon>
        <taxon>Danio</taxon>
    </lineage>
</organism>
<evidence type="ECO:0000313" key="1">
    <source>
        <dbReference type="Proteomes" id="UP000000437"/>
    </source>
</evidence>
<reference evidence="2" key="1">
    <citation type="submission" date="2025-08" db="UniProtKB">
        <authorList>
            <consortium name="RefSeq"/>
        </authorList>
    </citation>
    <scope>IDENTIFICATION</scope>
    <source>
        <strain evidence="2">Tuebingen</strain>
        <tissue evidence="2">Fibroblasts and whole tissue</tissue>
    </source>
</reference>
<accession>A0AC58IF52</accession>
<gene>
    <name evidence="2" type="primary">si:ch211-226h8.14</name>
    <name evidence="2" type="synonym">zgc:171668</name>
</gene>
<proteinExistence type="predicted"/>
<name>A0AC58IF52_DANRE</name>
<protein>
    <submittedName>
        <fullName evidence="2">Uncharacterized protein isoform X1</fullName>
    </submittedName>
</protein>
<keyword evidence="1" id="KW-1185">Reference proteome</keyword>
<sequence>MFSLSLLFTFILLNSNLLISVSGGHDGHGHGHGGHDGHGHGHGGHDGHGHGHGGHDHGHGHDYDYCRRSSETVTACEGSILRLSCPGSKIRILAANYGRTDRKTCIKNRPPHQIRKTNCRSSSSLSIVSSWCDGRQSCNVPATNSVFSDPCYGTYKYLRVIYCCSRRRS</sequence>
<evidence type="ECO:0000313" key="2">
    <source>
        <dbReference type="RefSeq" id="XP_073792842.1"/>
    </source>
</evidence>
<dbReference type="RefSeq" id="XP_073792842.1">
    <property type="nucleotide sequence ID" value="XM_073936741.1"/>
</dbReference>